<protein>
    <submittedName>
        <fullName evidence="1">Uncharacterized protein</fullName>
    </submittedName>
</protein>
<dbReference type="Proteomes" id="UP001341840">
    <property type="component" value="Unassembled WGS sequence"/>
</dbReference>
<comment type="caution">
    <text evidence="1">The sequence shown here is derived from an EMBL/GenBank/DDBJ whole genome shotgun (WGS) entry which is preliminary data.</text>
</comment>
<accession>A0ABU6RXM9</accession>
<evidence type="ECO:0000313" key="1">
    <source>
        <dbReference type="EMBL" id="MED6128611.1"/>
    </source>
</evidence>
<name>A0ABU6RXM9_9FABA</name>
<reference evidence="1 2" key="1">
    <citation type="journal article" date="2023" name="Plants (Basel)">
        <title>Bridging the Gap: Combining Genomics and Transcriptomics Approaches to Understand Stylosanthes scabra, an Orphan Legume from the Brazilian Caatinga.</title>
        <authorList>
            <person name="Ferreira-Neto J.R.C."/>
            <person name="da Silva M.D."/>
            <person name="Binneck E."/>
            <person name="de Melo N.F."/>
            <person name="da Silva R.H."/>
            <person name="de Melo A.L.T.M."/>
            <person name="Pandolfi V."/>
            <person name="Bustamante F.O."/>
            <person name="Brasileiro-Vidal A.C."/>
            <person name="Benko-Iseppon A.M."/>
        </authorList>
    </citation>
    <scope>NUCLEOTIDE SEQUENCE [LARGE SCALE GENOMIC DNA]</scope>
    <source>
        <tissue evidence="1">Leaves</tissue>
    </source>
</reference>
<keyword evidence="2" id="KW-1185">Reference proteome</keyword>
<evidence type="ECO:0000313" key="2">
    <source>
        <dbReference type="Proteomes" id="UP001341840"/>
    </source>
</evidence>
<organism evidence="1 2">
    <name type="scientific">Stylosanthes scabra</name>
    <dbReference type="NCBI Taxonomy" id="79078"/>
    <lineage>
        <taxon>Eukaryota</taxon>
        <taxon>Viridiplantae</taxon>
        <taxon>Streptophyta</taxon>
        <taxon>Embryophyta</taxon>
        <taxon>Tracheophyta</taxon>
        <taxon>Spermatophyta</taxon>
        <taxon>Magnoliopsida</taxon>
        <taxon>eudicotyledons</taxon>
        <taxon>Gunneridae</taxon>
        <taxon>Pentapetalae</taxon>
        <taxon>rosids</taxon>
        <taxon>fabids</taxon>
        <taxon>Fabales</taxon>
        <taxon>Fabaceae</taxon>
        <taxon>Papilionoideae</taxon>
        <taxon>50 kb inversion clade</taxon>
        <taxon>dalbergioids sensu lato</taxon>
        <taxon>Dalbergieae</taxon>
        <taxon>Pterocarpus clade</taxon>
        <taxon>Stylosanthes</taxon>
    </lineage>
</organism>
<feature type="non-terminal residue" evidence="1">
    <location>
        <position position="1"/>
    </location>
</feature>
<gene>
    <name evidence="1" type="ORF">PIB30_099575</name>
</gene>
<sequence length="74" mass="7732">QFVSDDTGAFAPLDFAGIAGNLYRSHIVAAAVENVGVAAQSVVVAQSDAQNVGAALGLDQYQHFQLFGMKGRSY</sequence>
<dbReference type="EMBL" id="JASCZI010032889">
    <property type="protein sequence ID" value="MED6128611.1"/>
    <property type="molecule type" value="Genomic_DNA"/>
</dbReference>
<proteinExistence type="predicted"/>